<keyword evidence="2" id="KW-1133">Transmembrane helix</keyword>
<feature type="region of interest" description="Disordered" evidence="1">
    <location>
        <begin position="377"/>
        <end position="417"/>
    </location>
</feature>
<dbReference type="SUPFAM" id="SSF57997">
    <property type="entry name" value="Tropomyosin"/>
    <property type="match status" value="1"/>
</dbReference>
<evidence type="ECO:0000256" key="2">
    <source>
        <dbReference type="SAM" id="Phobius"/>
    </source>
</evidence>
<name>A0ABY5MGT9_9HYPH</name>
<proteinExistence type="predicted"/>
<gene>
    <name evidence="3" type="primary">smc_2</name>
    <name evidence="3" type="ORF">NTH_00874</name>
</gene>
<accession>A0ABY5MGT9</accession>
<dbReference type="Gene3D" id="1.10.287.1490">
    <property type="match status" value="1"/>
</dbReference>
<dbReference type="Gene3D" id="1.20.5.340">
    <property type="match status" value="1"/>
</dbReference>
<keyword evidence="4" id="KW-1185">Reference proteome</keyword>
<feature type="compositionally biased region" description="Basic and acidic residues" evidence="1">
    <location>
        <begin position="280"/>
        <end position="290"/>
    </location>
</feature>
<keyword evidence="2" id="KW-0472">Membrane</keyword>
<sequence>MALRPHVHAHGPDLVIQTLLSFILGFLVAGLLALLAAPVLWRRAGQLARKRMEATMPLSRAELEAEFDVLRAENAMTVRKLEMKAEALHKRTVEDLVVLNTQREHIAALTGELDVHRARIEEMESEHKELTTRLSMRESDVKSLTARLEKAEAQLKEQLSQVEELSRLYEEASLTASSRQIEIVSRESDIEQLKDTIGQLRNQRREAIDETRQAVAERKEVEEALKVAQQRAAVLDRKLERMITTLSTRDEALERREREIERLKTKIRETAQADAGASSRLEDAERQRERLETQVADLSLQLSSLLASGGEGEGDAVRQRMQSRLATLMRENRKLRERLSASADAGEGPAPGDAALREQIASLAAEVVNMAAQLEGPGSPIEKVLGSAEDHPAGAAGQHPPSLAERVRALREGAPAQ</sequence>
<feature type="region of interest" description="Disordered" evidence="1">
    <location>
        <begin position="265"/>
        <end position="290"/>
    </location>
</feature>
<organism evidence="3 4">
    <name type="scientific">Nitratireductor thuwali</name>
    <dbReference type="NCBI Taxonomy" id="2267699"/>
    <lineage>
        <taxon>Bacteria</taxon>
        <taxon>Pseudomonadati</taxon>
        <taxon>Pseudomonadota</taxon>
        <taxon>Alphaproteobacteria</taxon>
        <taxon>Hyphomicrobiales</taxon>
        <taxon>Phyllobacteriaceae</taxon>
        <taxon>Nitratireductor</taxon>
    </lineage>
</organism>
<dbReference type="Proteomes" id="UP001342418">
    <property type="component" value="Chromosome"/>
</dbReference>
<keyword evidence="2" id="KW-0812">Transmembrane</keyword>
<evidence type="ECO:0000313" key="3">
    <source>
        <dbReference type="EMBL" id="UUP16428.1"/>
    </source>
</evidence>
<evidence type="ECO:0000256" key="1">
    <source>
        <dbReference type="SAM" id="MobiDB-lite"/>
    </source>
</evidence>
<evidence type="ECO:0000313" key="4">
    <source>
        <dbReference type="Proteomes" id="UP001342418"/>
    </source>
</evidence>
<dbReference type="EMBL" id="CP030941">
    <property type="protein sequence ID" value="UUP16428.1"/>
    <property type="molecule type" value="Genomic_DNA"/>
</dbReference>
<protein>
    <submittedName>
        <fullName evidence="3">Chromosome partition protein Smc</fullName>
    </submittedName>
</protein>
<reference evidence="3 4" key="1">
    <citation type="submission" date="2018-07" db="EMBL/GenBank/DDBJ databases">
        <title>Genome sequence of Nitratireductor thuwali#1536.</title>
        <authorList>
            <person name="Michoud G."/>
            <person name="Merlino G."/>
            <person name="Sefrji F.O."/>
            <person name="Daffonchio D."/>
        </authorList>
    </citation>
    <scope>NUCLEOTIDE SEQUENCE [LARGE SCALE GENOMIC DNA]</scope>
    <source>
        <strain evidence="4">Nit1536</strain>
    </source>
</reference>
<feature type="transmembrane region" description="Helical" evidence="2">
    <location>
        <begin position="20"/>
        <end position="41"/>
    </location>
</feature>